<dbReference type="Gene3D" id="2.102.10.10">
    <property type="entry name" value="Rieske [2Fe-2S] iron-sulphur domain"/>
    <property type="match status" value="1"/>
</dbReference>
<sequence>MSQEIRVAAVDDIDEGDAITVDAKTAGTPDDIAIFHSGGGGFYALDDTCTHETASLADGWIEGKEVECPVHAAKFCLLTGKALCLPATRAVRTHRVEVRDGAVWLTPNLAVDA</sequence>
<dbReference type="CDD" id="cd03528">
    <property type="entry name" value="Rieske_RO_ferredoxin"/>
    <property type="match status" value="1"/>
</dbReference>
<dbReference type="InterPro" id="IPR017941">
    <property type="entry name" value="Rieske_2Fe-2S"/>
</dbReference>
<dbReference type="EMBL" id="JAGINW010000001">
    <property type="protein sequence ID" value="MBP2329222.1"/>
    <property type="molecule type" value="Genomic_DNA"/>
</dbReference>
<dbReference type="PROSITE" id="PS51296">
    <property type="entry name" value="RIESKE"/>
    <property type="match status" value="1"/>
</dbReference>
<keyword evidence="6" id="KW-0560">Oxidoreductase</keyword>
<name>A0ABS4TXU5_9PSEU</name>
<keyword evidence="2" id="KW-0479">Metal-binding</keyword>
<dbReference type="RefSeq" id="WP_307855586.1">
    <property type="nucleotide sequence ID" value="NZ_JAGINW010000001.1"/>
</dbReference>
<dbReference type="SUPFAM" id="SSF50022">
    <property type="entry name" value="ISP domain"/>
    <property type="match status" value="1"/>
</dbReference>
<keyword evidence="4" id="KW-0411">Iron-sulfur</keyword>
<evidence type="ECO:0000313" key="6">
    <source>
        <dbReference type="EMBL" id="MBP2329222.1"/>
    </source>
</evidence>
<dbReference type="InterPro" id="IPR036922">
    <property type="entry name" value="Rieske_2Fe-2S_sf"/>
</dbReference>
<keyword evidence="6" id="KW-0223">Dioxygenase</keyword>
<reference evidence="6 7" key="1">
    <citation type="submission" date="2021-03" db="EMBL/GenBank/DDBJ databases">
        <title>Sequencing the genomes of 1000 actinobacteria strains.</title>
        <authorList>
            <person name="Klenk H.-P."/>
        </authorList>
    </citation>
    <scope>NUCLEOTIDE SEQUENCE [LARGE SCALE GENOMIC DNA]</scope>
    <source>
        <strain evidence="6 7">DSM 46670</strain>
    </source>
</reference>
<evidence type="ECO:0000256" key="2">
    <source>
        <dbReference type="ARBA" id="ARBA00022723"/>
    </source>
</evidence>
<dbReference type="PANTHER" id="PTHR21496:SF23">
    <property type="entry name" value="3-PHENYLPROPIONATE_CINNAMIC ACID DIOXYGENASE FERREDOXIN SUBUNIT"/>
    <property type="match status" value="1"/>
</dbReference>
<proteinExistence type="predicted"/>
<accession>A0ABS4TXU5</accession>
<organism evidence="6 7">
    <name type="scientific">Kibdelosporangium banguiense</name>
    <dbReference type="NCBI Taxonomy" id="1365924"/>
    <lineage>
        <taxon>Bacteria</taxon>
        <taxon>Bacillati</taxon>
        <taxon>Actinomycetota</taxon>
        <taxon>Actinomycetes</taxon>
        <taxon>Pseudonocardiales</taxon>
        <taxon>Pseudonocardiaceae</taxon>
        <taxon>Kibdelosporangium</taxon>
    </lineage>
</organism>
<keyword evidence="3" id="KW-0408">Iron</keyword>
<evidence type="ECO:0000256" key="3">
    <source>
        <dbReference type="ARBA" id="ARBA00023004"/>
    </source>
</evidence>
<evidence type="ECO:0000256" key="4">
    <source>
        <dbReference type="ARBA" id="ARBA00023014"/>
    </source>
</evidence>
<evidence type="ECO:0000313" key="7">
    <source>
        <dbReference type="Proteomes" id="UP001519332"/>
    </source>
</evidence>
<dbReference type="NCBIfam" id="NF007422">
    <property type="entry name" value="PRK09965.1"/>
    <property type="match status" value="1"/>
</dbReference>
<dbReference type="Pfam" id="PF00355">
    <property type="entry name" value="Rieske"/>
    <property type="match status" value="1"/>
</dbReference>
<comment type="caution">
    <text evidence="6">The sequence shown here is derived from an EMBL/GenBank/DDBJ whole genome shotgun (WGS) entry which is preliminary data.</text>
</comment>
<keyword evidence="1" id="KW-0001">2Fe-2S</keyword>
<keyword evidence="7" id="KW-1185">Reference proteome</keyword>
<evidence type="ECO:0000259" key="5">
    <source>
        <dbReference type="PROSITE" id="PS51296"/>
    </source>
</evidence>
<gene>
    <name evidence="6" type="ORF">JOF56_009607</name>
</gene>
<dbReference type="PANTHER" id="PTHR21496">
    <property type="entry name" value="FERREDOXIN-RELATED"/>
    <property type="match status" value="1"/>
</dbReference>
<dbReference type="GO" id="GO:0051213">
    <property type="term" value="F:dioxygenase activity"/>
    <property type="evidence" value="ECO:0007669"/>
    <property type="project" value="UniProtKB-KW"/>
</dbReference>
<dbReference type="Proteomes" id="UP001519332">
    <property type="component" value="Unassembled WGS sequence"/>
</dbReference>
<feature type="domain" description="Rieske" evidence="5">
    <location>
        <begin position="5"/>
        <end position="105"/>
    </location>
</feature>
<evidence type="ECO:0000256" key="1">
    <source>
        <dbReference type="ARBA" id="ARBA00022714"/>
    </source>
</evidence>
<protein>
    <submittedName>
        <fullName evidence="6">3-phenylpropionate/trans-cinnamate dioxygenase ferredoxin subunit</fullName>
    </submittedName>
</protein>